<evidence type="ECO:0000313" key="2">
    <source>
        <dbReference type="EMBL" id="GMR51116.1"/>
    </source>
</evidence>
<keyword evidence="3" id="KW-1185">Reference proteome</keyword>
<feature type="transmembrane region" description="Helical" evidence="1">
    <location>
        <begin position="304"/>
        <end position="323"/>
    </location>
</feature>
<sequence>MSQIDTRTTNYEKPATIVEIENSPDECEVLECVRRLEQREQLFANYIFNCEQSNDLYMRVLDYINQNLNEFFTCPLEALTERRKEVAIIAVHAFYYSEELKQYRCECSKRAKLWGDLLVCYILRDMENHILYQINHESRKAVHKFDQYLLTDYTECNSESQFAFRYIPDAAMIAKCEKVLNHSNSIRFTSERWTPCISIQGYHFLFAFITVIPIWFIKFNKPRPKEGMEEIIDKVYKQLFRSDVYPPISKREKLRIFYSSPCSNFFVHTMFYFSYIFLFAAVLIRKPRFDYDSAFSLNDFHLAIVLYFWRVAYILYVFIYIHFF</sequence>
<dbReference type="AlphaFoldDB" id="A0AAN5CUX3"/>
<keyword evidence="1" id="KW-1133">Transmembrane helix</keyword>
<dbReference type="Proteomes" id="UP001328107">
    <property type="component" value="Unassembled WGS sequence"/>
</dbReference>
<reference evidence="3" key="1">
    <citation type="submission" date="2022-10" db="EMBL/GenBank/DDBJ databases">
        <title>Genome assembly of Pristionchus species.</title>
        <authorList>
            <person name="Yoshida K."/>
            <person name="Sommer R.J."/>
        </authorList>
    </citation>
    <scope>NUCLEOTIDE SEQUENCE [LARGE SCALE GENOMIC DNA]</scope>
    <source>
        <strain evidence="3">RS5460</strain>
    </source>
</reference>
<feature type="transmembrane region" description="Helical" evidence="1">
    <location>
        <begin position="265"/>
        <end position="284"/>
    </location>
</feature>
<accession>A0AAN5CUX3</accession>
<keyword evidence="1" id="KW-0812">Transmembrane</keyword>
<protein>
    <submittedName>
        <fullName evidence="2">Uncharacterized protein</fullName>
    </submittedName>
</protein>
<comment type="caution">
    <text evidence="2">The sequence shown here is derived from an EMBL/GenBank/DDBJ whole genome shotgun (WGS) entry which is preliminary data.</text>
</comment>
<evidence type="ECO:0000256" key="1">
    <source>
        <dbReference type="SAM" id="Phobius"/>
    </source>
</evidence>
<gene>
    <name evidence="2" type="ORF">PMAYCL1PPCAC_21311</name>
</gene>
<organism evidence="2 3">
    <name type="scientific">Pristionchus mayeri</name>
    <dbReference type="NCBI Taxonomy" id="1317129"/>
    <lineage>
        <taxon>Eukaryota</taxon>
        <taxon>Metazoa</taxon>
        <taxon>Ecdysozoa</taxon>
        <taxon>Nematoda</taxon>
        <taxon>Chromadorea</taxon>
        <taxon>Rhabditida</taxon>
        <taxon>Rhabditina</taxon>
        <taxon>Diplogasteromorpha</taxon>
        <taxon>Diplogasteroidea</taxon>
        <taxon>Neodiplogasteridae</taxon>
        <taxon>Pristionchus</taxon>
    </lineage>
</organism>
<keyword evidence="1" id="KW-0472">Membrane</keyword>
<proteinExistence type="predicted"/>
<evidence type="ECO:0000313" key="3">
    <source>
        <dbReference type="Proteomes" id="UP001328107"/>
    </source>
</evidence>
<feature type="transmembrane region" description="Helical" evidence="1">
    <location>
        <begin position="201"/>
        <end position="219"/>
    </location>
</feature>
<dbReference type="EMBL" id="BTRK01000005">
    <property type="protein sequence ID" value="GMR51116.1"/>
    <property type="molecule type" value="Genomic_DNA"/>
</dbReference>
<name>A0AAN5CUX3_9BILA</name>